<gene>
    <name evidence="1" type="ORF">S06H3_04508</name>
</gene>
<comment type="caution">
    <text evidence="1">The sequence shown here is derived from an EMBL/GenBank/DDBJ whole genome shotgun (WGS) entry which is preliminary data.</text>
</comment>
<accession>X1KWH5</accession>
<name>X1KWH5_9ZZZZ</name>
<dbReference type="AlphaFoldDB" id="X1KWH5"/>
<evidence type="ECO:0000313" key="1">
    <source>
        <dbReference type="EMBL" id="GAH97970.1"/>
    </source>
</evidence>
<dbReference type="InterPro" id="IPR014718">
    <property type="entry name" value="GH-type_carb-bd"/>
</dbReference>
<reference evidence="1" key="1">
    <citation type="journal article" date="2014" name="Front. Microbiol.">
        <title>High frequency of phylogenetically diverse reductive dehalogenase-homologous genes in deep subseafloor sedimentary metagenomes.</title>
        <authorList>
            <person name="Kawai M."/>
            <person name="Futagami T."/>
            <person name="Toyoda A."/>
            <person name="Takaki Y."/>
            <person name="Nishi S."/>
            <person name="Hori S."/>
            <person name="Arai W."/>
            <person name="Tsubouchi T."/>
            <person name="Morono Y."/>
            <person name="Uchiyama I."/>
            <person name="Ito T."/>
            <person name="Fujiyama A."/>
            <person name="Inagaki F."/>
            <person name="Takami H."/>
        </authorList>
    </citation>
    <scope>NUCLEOTIDE SEQUENCE</scope>
    <source>
        <strain evidence="1">Expedition CK06-06</strain>
    </source>
</reference>
<dbReference type="GO" id="GO:0030246">
    <property type="term" value="F:carbohydrate binding"/>
    <property type="evidence" value="ECO:0007669"/>
    <property type="project" value="InterPro"/>
</dbReference>
<protein>
    <submittedName>
        <fullName evidence="1">Uncharacterized protein</fullName>
    </submittedName>
</protein>
<dbReference type="Gene3D" id="2.70.98.10">
    <property type="match status" value="1"/>
</dbReference>
<organism evidence="1">
    <name type="scientific">marine sediment metagenome</name>
    <dbReference type="NCBI Taxonomy" id="412755"/>
    <lineage>
        <taxon>unclassified sequences</taxon>
        <taxon>metagenomes</taxon>
        <taxon>ecological metagenomes</taxon>
    </lineage>
</organism>
<dbReference type="EMBL" id="BARV01001589">
    <property type="protein sequence ID" value="GAH97970.1"/>
    <property type="molecule type" value="Genomic_DNA"/>
</dbReference>
<proteinExistence type="predicted"/>
<sequence>MAQVFGKDYNKGELMRLIGDVSQVAGMKEYELLEGKGRGVKAVDIWTGTGFSFTVTLDRGIDISQASYCNSSYLPGSNSSHYLPKAGF</sequence>